<sequence length="185" mass="21289">MPPLIERRRLRLRRDTLYLLLAAAVFGIAYFGYLAVQNYRAEAYYEELRKTDPVRYLDDLRKNEGFANYLDKFRLLEGYYAPKAAAPPFLVGRWTLQPRPLRVAPGTVFADCQDVLVFERGLVEMTVNGKLTTFPTTYRIYNQSIQLMGLNALEVKLVSYGAAIDHLELTPPGRDKTFYGYRCGD</sequence>
<dbReference type="Proteomes" id="UP001595443">
    <property type="component" value="Unassembled WGS sequence"/>
</dbReference>
<dbReference type="EMBL" id="JBHRSK010000007">
    <property type="protein sequence ID" value="MFC2968648.1"/>
    <property type="molecule type" value="Genomic_DNA"/>
</dbReference>
<name>A0ABV7AH07_9RHOB</name>
<reference evidence="3" key="1">
    <citation type="journal article" date="2019" name="Int. J. Syst. Evol. Microbiol.">
        <title>The Global Catalogue of Microorganisms (GCM) 10K type strain sequencing project: providing services to taxonomists for standard genome sequencing and annotation.</title>
        <authorList>
            <consortium name="The Broad Institute Genomics Platform"/>
            <consortium name="The Broad Institute Genome Sequencing Center for Infectious Disease"/>
            <person name="Wu L."/>
            <person name="Ma J."/>
        </authorList>
    </citation>
    <scope>NUCLEOTIDE SEQUENCE [LARGE SCALE GENOMIC DNA]</scope>
    <source>
        <strain evidence="3">KCTC 62192</strain>
    </source>
</reference>
<protein>
    <recommendedName>
        <fullName evidence="4">GerMN domain-containing protein</fullName>
    </recommendedName>
</protein>
<keyword evidence="1" id="KW-0812">Transmembrane</keyword>
<evidence type="ECO:0000256" key="1">
    <source>
        <dbReference type="SAM" id="Phobius"/>
    </source>
</evidence>
<keyword evidence="1" id="KW-1133">Transmembrane helix</keyword>
<comment type="caution">
    <text evidence="2">The sequence shown here is derived from an EMBL/GenBank/DDBJ whole genome shotgun (WGS) entry which is preliminary data.</text>
</comment>
<keyword evidence="1" id="KW-0472">Membrane</keyword>
<accession>A0ABV7AH07</accession>
<proteinExistence type="predicted"/>
<feature type="transmembrane region" description="Helical" evidence="1">
    <location>
        <begin position="17"/>
        <end position="36"/>
    </location>
</feature>
<gene>
    <name evidence="2" type="ORF">ACFOES_11140</name>
</gene>
<organism evidence="2 3">
    <name type="scientific">Acidimangrovimonas pyrenivorans</name>
    <dbReference type="NCBI Taxonomy" id="2030798"/>
    <lineage>
        <taxon>Bacteria</taxon>
        <taxon>Pseudomonadati</taxon>
        <taxon>Pseudomonadota</taxon>
        <taxon>Alphaproteobacteria</taxon>
        <taxon>Rhodobacterales</taxon>
        <taxon>Paracoccaceae</taxon>
        <taxon>Acidimangrovimonas</taxon>
    </lineage>
</organism>
<evidence type="ECO:0000313" key="2">
    <source>
        <dbReference type="EMBL" id="MFC2968648.1"/>
    </source>
</evidence>
<evidence type="ECO:0008006" key="4">
    <source>
        <dbReference type="Google" id="ProtNLM"/>
    </source>
</evidence>
<keyword evidence="3" id="KW-1185">Reference proteome</keyword>
<evidence type="ECO:0000313" key="3">
    <source>
        <dbReference type="Proteomes" id="UP001595443"/>
    </source>
</evidence>
<dbReference type="RefSeq" id="WP_377833345.1">
    <property type="nucleotide sequence ID" value="NZ_JBHRSK010000007.1"/>
</dbReference>